<gene>
    <name evidence="9" type="primary">oppB_1</name>
    <name evidence="9" type="ORF">NCTC10183_00061</name>
</gene>
<sequence>MIRYFYQLFLKDLLLGVLSIITITLLAFLLININSLNLSYNFAIFTFKLFSFKIFLASETSIFGLYFNNSMKVILPSFGMSLILGFIIGTISGYFYKSKITQYSNLIIYIFSALPVFVIAPILVVFAEQIDLPSIYVETQIANSYVSFLSLIIPNLLIIVICASVFAIFVRNSVIVELSNEYNKFLKAQGFGKVEIYFKSVFKNTFISFLPATLIIFTTILSFDLIVERIFQIPGTSVILMSALKNNGNLFFIYLIAMSLLILLLQLIIEVILKIINPFERVFLVKASKARLDFESYLSKGVSNAS</sequence>
<keyword evidence="5 7" id="KW-1133">Transmembrane helix</keyword>
<evidence type="ECO:0000259" key="8">
    <source>
        <dbReference type="PROSITE" id="PS50928"/>
    </source>
</evidence>
<evidence type="ECO:0000256" key="6">
    <source>
        <dbReference type="ARBA" id="ARBA00023136"/>
    </source>
</evidence>
<dbReference type="CDD" id="cd06261">
    <property type="entry name" value="TM_PBP2"/>
    <property type="match status" value="1"/>
</dbReference>
<dbReference type="RefSeq" id="WP_129619996.1">
    <property type="nucleotide sequence ID" value="NZ_LR214950.1"/>
</dbReference>
<comment type="similarity">
    <text evidence="7">Belongs to the binding-protein-dependent transport system permease family.</text>
</comment>
<accession>A0A449A232</accession>
<dbReference type="GO" id="GO:0005886">
    <property type="term" value="C:plasma membrane"/>
    <property type="evidence" value="ECO:0007669"/>
    <property type="project" value="UniProtKB-SubCell"/>
</dbReference>
<dbReference type="AlphaFoldDB" id="A0A449A232"/>
<dbReference type="OrthoDB" id="398315at2"/>
<feature type="transmembrane region" description="Helical" evidence="7">
    <location>
        <begin position="13"/>
        <end position="33"/>
    </location>
</feature>
<evidence type="ECO:0000256" key="4">
    <source>
        <dbReference type="ARBA" id="ARBA00022692"/>
    </source>
</evidence>
<dbReference type="Proteomes" id="UP000290568">
    <property type="component" value="Chromosome"/>
</dbReference>
<organism evidence="9 10">
    <name type="scientific">Mycoplasmopsis gallinacea</name>
    <dbReference type="NCBI Taxonomy" id="29556"/>
    <lineage>
        <taxon>Bacteria</taxon>
        <taxon>Bacillati</taxon>
        <taxon>Mycoplasmatota</taxon>
        <taxon>Mycoplasmoidales</taxon>
        <taxon>Metamycoplasmataceae</taxon>
        <taxon>Mycoplasmopsis</taxon>
    </lineage>
</organism>
<evidence type="ECO:0000313" key="10">
    <source>
        <dbReference type="Proteomes" id="UP000290568"/>
    </source>
</evidence>
<keyword evidence="6 7" id="KW-0472">Membrane</keyword>
<dbReference type="Gene3D" id="1.10.3720.10">
    <property type="entry name" value="MetI-like"/>
    <property type="match status" value="1"/>
</dbReference>
<evidence type="ECO:0000256" key="1">
    <source>
        <dbReference type="ARBA" id="ARBA00004651"/>
    </source>
</evidence>
<feature type="transmembrane region" description="Helical" evidence="7">
    <location>
        <begin position="106"/>
        <end position="127"/>
    </location>
</feature>
<feature type="transmembrane region" description="Helical" evidence="7">
    <location>
        <begin position="206"/>
        <end position="231"/>
    </location>
</feature>
<evidence type="ECO:0000256" key="3">
    <source>
        <dbReference type="ARBA" id="ARBA00022475"/>
    </source>
</evidence>
<evidence type="ECO:0000256" key="7">
    <source>
        <dbReference type="RuleBase" id="RU363032"/>
    </source>
</evidence>
<dbReference type="GO" id="GO:0055085">
    <property type="term" value="P:transmembrane transport"/>
    <property type="evidence" value="ECO:0007669"/>
    <property type="project" value="InterPro"/>
</dbReference>
<keyword evidence="2 7" id="KW-0813">Transport</keyword>
<dbReference type="InterPro" id="IPR035906">
    <property type="entry name" value="MetI-like_sf"/>
</dbReference>
<comment type="subcellular location">
    <subcellularLocation>
        <location evidence="1 7">Cell membrane</location>
        <topology evidence="1 7">Multi-pass membrane protein</topology>
    </subcellularLocation>
</comment>
<protein>
    <submittedName>
        <fullName evidence="9">Oligopeptide ABC transporter permease</fullName>
    </submittedName>
</protein>
<feature type="transmembrane region" description="Helical" evidence="7">
    <location>
        <begin position="73"/>
        <end position="94"/>
    </location>
</feature>
<keyword evidence="3" id="KW-1003">Cell membrane</keyword>
<keyword evidence="10" id="KW-1185">Reference proteome</keyword>
<feature type="transmembrane region" description="Helical" evidence="7">
    <location>
        <begin position="251"/>
        <end position="273"/>
    </location>
</feature>
<dbReference type="PANTHER" id="PTHR30465:SF0">
    <property type="entry name" value="OLIGOPEPTIDE TRANSPORT SYSTEM PERMEASE PROTEIN APPB"/>
    <property type="match status" value="1"/>
</dbReference>
<evidence type="ECO:0000256" key="5">
    <source>
        <dbReference type="ARBA" id="ARBA00022989"/>
    </source>
</evidence>
<dbReference type="PROSITE" id="PS50928">
    <property type="entry name" value="ABC_TM1"/>
    <property type="match status" value="1"/>
</dbReference>
<feature type="transmembrane region" description="Helical" evidence="7">
    <location>
        <begin position="147"/>
        <end position="170"/>
    </location>
</feature>
<dbReference type="STRING" id="29556.VO56_00190"/>
<proteinExistence type="inferred from homology"/>
<feature type="transmembrane region" description="Helical" evidence="7">
    <location>
        <begin position="45"/>
        <end position="67"/>
    </location>
</feature>
<keyword evidence="4 7" id="KW-0812">Transmembrane</keyword>
<dbReference type="EMBL" id="LR214950">
    <property type="protein sequence ID" value="VEU58305.1"/>
    <property type="molecule type" value="Genomic_DNA"/>
</dbReference>
<dbReference type="InterPro" id="IPR000515">
    <property type="entry name" value="MetI-like"/>
</dbReference>
<evidence type="ECO:0000313" key="9">
    <source>
        <dbReference type="EMBL" id="VEU58305.1"/>
    </source>
</evidence>
<dbReference type="PANTHER" id="PTHR30465">
    <property type="entry name" value="INNER MEMBRANE ABC TRANSPORTER"/>
    <property type="match status" value="1"/>
</dbReference>
<dbReference type="Pfam" id="PF00528">
    <property type="entry name" value="BPD_transp_1"/>
    <property type="match status" value="1"/>
</dbReference>
<reference evidence="9 10" key="1">
    <citation type="submission" date="2019-01" db="EMBL/GenBank/DDBJ databases">
        <authorList>
            <consortium name="Pathogen Informatics"/>
        </authorList>
    </citation>
    <scope>NUCLEOTIDE SEQUENCE [LARGE SCALE GENOMIC DNA]</scope>
    <source>
        <strain evidence="9 10">NCTC10183</strain>
    </source>
</reference>
<evidence type="ECO:0000256" key="2">
    <source>
        <dbReference type="ARBA" id="ARBA00022448"/>
    </source>
</evidence>
<dbReference type="SUPFAM" id="SSF161098">
    <property type="entry name" value="MetI-like"/>
    <property type="match status" value="1"/>
</dbReference>
<feature type="domain" description="ABC transmembrane type-1" evidence="8">
    <location>
        <begin position="67"/>
        <end position="273"/>
    </location>
</feature>
<name>A0A449A232_9BACT</name>